<evidence type="ECO:0000256" key="10">
    <source>
        <dbReference type="ARBA" id="ARBA00023316"/>
    </source>
</evidence>
<evidence type="ECO:0000256" key="5">
    <source>
        <dbReference type="ARBA" id="ARBA00022692"/>
    </source>
</evidence>
<reference evidence="12 13" key="1">
    <citation type="journal article" date="2013" name="Genome Announc.">
        <title>Draft Genome Sequence of the Methanotrophic Gammaproteobacterium Methyloglobulus morosus DSM 22980 Strain KoM1.</title>
        <authorList>
            <person name="Poehlein A."/>
            <person name="Deutzmann J.S."/>
            <person name="Daniel R."/>
            <person name="Simeonova D.D."/>
        </authorList>
    </citation>
    <scope>NUCLEOTIDE SEQUENCE [LARGE SCALE GENOMIC DNA]</scope>
    <source>
        <strain evidence="12 13">KoM1</strain>
    </source>
</reference>
<feature type="domain" description="Glycosyl transferase family 51" evidence="11">
    <location>
        <begin position="17"/>
        <end position="182"/>
    </location>
</feature>
<dbReference type="GO" id="GO:0016763">
    <property type="term" value="F:pentosyltransferase activity"/>
    <property type="evidence" value="ECO:0007669"/>
    <property type="project" value="InterPro"/>
</dbReference>
<dbReference type="Pfam" id="PF00912">
    <property type="entry name" value="Transgly"/>
    <property type="match status" value="1"/>
</dbReference>
<keyword evidence="4 12" id="KW-0808">Transferase</keyword>
<keyword evidence="8" id="KW-1133">Transmembrane helix</keyword>
<dbReference type="NCBIfam" id="TIGR02070">
    <property type="entry name" value="mono_pep_trsgly"/>
    <property type="match status" value="1"/>
</dbReference>
<evidence type="ECO:0000256" key="8">
    <source>
        <dbReference type="ARBA" id="ARBA00022989"/>
    </source>
</evidence>
<keyword evidence="13" id="KW-1185">Reference proteome</keyword>
<dbReference type="Gene3D" id="1.10.3810.10">
    <property type="entry name" value="Biosynthetic peptidoglycan transglycosylase-like"/>
    <property type="match status" value="1"/>
</dbReference>
<evidence type="ECO:0000313" key="13">
    <source>
        <dbReference type="Proteomes" id="UP000017842"/>
    </source>
</evidence>
<keyword evidence="10" id="KW-0961">Cell wall biogenesis/degradation</keyword>
<gene>
    <name evidence="12" type="primary">mtgA</name>
    <name evidence="12" type="ORF">MGMO_7c00360</name>
</gene>
<evidence type="ECO:0000256" key="4">
    <source>
        <dbReference type="ARBA" id="ARBA00022679"/>
    </source>
</evidence>
<dbReference type="STRING" id="1116472.MGMO_7c00360"/>
<dbReference type="EMBL" id="AYLO01000007">
    <property type="protein sequence ID" value="ESS74017.1"/>
    <property type="molecule type" value="Genomic_DNA"/>
</dbReference>
<accession>V5C6E8</accession>
<dbReference type="PANTHER" id="PTHR30400:SF0">
    <property type="entry name" value="BIOSYNTHETIC PEPTIDOGLYCAN TRANSGLYCOSYLASE"/>
    <property type="match status" value="1"/>
</dbReference>
<keyword evidence="2" id="KW-0997">Cell inner membrane</keyword>
<organism evidence="12 13">
    <name type="scientific">Methyloglobulus morosus KoM1</name>
    <dbReference type="NCBI Taxonomy" id="1116472"/>
    <lineage>
        <taxon>Bacteria</taxon>
        <taxon>Pseudomonadati</taxon>
        <taxon>Pseudomonadota</taxon>
        <taxon>Gammaproteobacteria</taxon>
        <taxon>Methylococcales</taxon>
        <taxon>Methylococcaceae</taxon>
        <taxon>Methyloglobulus</taxon>
    </lineage>
</organism>
<protein>
    <submittedName>
        <fullName evidence="12">Monofunctional biosynthetic peptidoglycan transglycosylase MtgA</fullName>
        <ecNumber evidence="12">2.4.2.-</ecNumber>
    </submittedName>
</protein>
<evidence type="ECO:0000256" key="1">
    <source>
        <dbReference type="ARBA" id="ARBA00022475"/>
    </source>
</evidence>
<evidence type="ECO:0000256" key="3">
    <source>
        <dbReference type="ARBA" id="ARBA00022676"/>
    </source>
</evidence>
<dbReference type="GO" id="GO:0071555">
    <property type="term" value="P:cell wall organization"/>
    <property type="evidence" value="ECO:0007669"/>
    <property type="project" value="UniProtKB-KW"/>
</dbReference>
<evidence type="ECO:0000313" key="12">
    <source>
        <dbReference type="EMBL" id="ESS74017.1"/>
    </source>
</evidence>
<evidence type="ECO:0000256" key="6">
    <source>
        <dbReference type="ARBA" id="ARBA00022960"/>
    </source>
</evidence>
<evidence type="ECO:0000256" key="2">
    <source>
        <dbReference type="ARBA" id="ARBA00022519"/>
    </source>
</evidence>
<name>V5C6E8_9GAMM</name>
<dbReference type="AlphaFoldDB" id="V5C6E8"/>
<evidence type="ECO:0000259" key="11">
    <source>
        <dbReference type="Pfam" id="PF00912"/>
    </source>
</evidence>
<dbReference type="EC" id="2.4.2.-" evidence="12"/>
<dbReference type="eggNOG" id="COG0744">
    <property type="taxonomic scope" value="Bacteria"/>
</dbReference>
<keyword evidence="9" id="KW-0472">Membrane</keyword>
<dbReference type="PATRIC" id="fig|1116472.3.peg.164"/>
<keyword evidence="1" id="KW-1003">Cell membrane</keyword>
<keyword evidence="5" id="KW-0812">Transmembrane</keyword>
<evidence type="ECO:0000256" key="7">
    <source>
        <dbReference type="ARBA" id="ARBA00022984"/>
    </source>
</evidence>
<evidence type="ECO:0000256" key="9">
    <source>
        <dbReference type="ARBA" id="ARBA00023136"/>
    </source>
</evidence>
<dbReference type="PANTHER" id="PTHR30400">
    <property type="entry name" value="MONOFUNCTIONAL BIOSYNTHETIC PEPTIDOGLYCAN TRANSGLYCOSYLASE"/>
    <property type="match status" value="1"/>
</dbReference>
<keyword evidence="3 12" id="KW-0328">Glycosyltransferase</keyword>
<dbReference type="Proteomes" id="UP000017842">
    <property type="component" value="Unassembled WGS sequence"/>
</dbReference>
<dbReference type="InterPro" id="IPR011812">
    <property type="entry name" value="Pep_trsgly"/>
</dbReference>
<dbReference type="GO" id="GO:0008360">
    <property type="term" value="P:regulation of cell shape"/>
    <property type="evidence" value="ECO:0007669"/>
    <property type="project" value="UniProtKB-KW"/>
</dbReference>
<proteinExistence type="predicted"/>
<comment type="caution">
    <text evidence="12">The sequence shown here is derived from an EMBL/GenBank/DDBJ whole genome shotgun (WGS) entry which is preliminary data.</text>
</comment>
<dbReference type="GO" id="GO:0009252">
    <property type="term" value="P:peptidoglycan biosynthetic process"/>
    <property type="evidence" value="ECO:0007669"/>
    <property type="project" value="UniProtKB-KW"/>
</dbReference>
<dbReference type="InterPro" id="IPR001264">
    <property type="entry name" value="Glyco_trans_51"/>
</dbReference>
<sequence length="190" mass="21702">MMYRHYEDLIHEGTFKSIRYRWVNANNISPNASAAVMASEDQRFPEHFGFDIDSIQSSIEDYKDGGKLRGASTISQQVAKNLFLTPAKSFLRKGIEAWFTLLIELLWTKERILEVYLNIAEFGDHLFGIETASQQYFGIPARSISRPQAALLAATLPNPVLLKAARPSAYLLRRQRWILRQMSNLGQPKI</sequence>
<dbReference type="GO" id="GO:0009274">
    <property type="term" value="C:peptidoglycan-based cell wall"/>
    <property type="evidence" value="ECO:0007669"/>
    <property type="project" value="InterPro"/>
</dbReference>
<dbReference type="SUPFAM" id="SSF53955">
    <property type="entry name" value="Lysozyme-like"/>
    <property type="match status" value="1"/>
</dbReference>
<keyword evidence="6" id="KW-0133">Cell shape</keyword>
<dbReference type="GO" id="GO:0016020">
    <property type="term" value="C:membrane"/>
    <property type="evidence" value="ECO:0007669"/>
    <property type="project" value="InterPro"/>
</dbReference>
<dbReference type="InterPro" id="IPR023346">
    <property type="entry name" value="Lysozyme-like_dom_sf"/>
</dbReference>
<dbReference type="InterPro" id="IPR036950">
    <property type="entry name" value="PBP_transglycosylase"/>
</dbReference>
<keyword evidence="7" id="KW-0573">Peptidoglycan synthesis</keyword>